<dbReference type="RefSeq" id="WP_161493974.1">
    <property type="nucleotide sequence ID" value="NZ_CP018309.1"/>
</dbReference>
<proteinExistence type="predicted"/>
<dbReference type="EMBL" id="CP018309">
    <property type="protein sequence ID" value="ASI91870.1"/>
    <property type="molecule type" value="Genomic_DNA"/>
</dbReference>
<name>A0AAN1FJM7_9VIBR</name>
<keyword evidence="1" id="KW-0812">Transmembrane</keyword>
<evidence type="ECO:0000313" key="2">
    <source>
        <dbReference type="EMBL" id="ASI91870.1"/>
    </source>
</evidence>
<dbReference type="InterPro" id="IPR019629">
    <property type="entry name" value="Uncharacterised_HI1736/YgjV"/>
</dbReference>
<sequence>MDINFAQALGFVGYLIGITLSLQKDDAKLRFLLVCMCAVMMVHFALLGSFISAFMCILNGARTYFSGKTKSLKVMFGFITLMWILGLSQFTEYYQLITIFTSSLATYGLYRTSGIKMRLLFLTNNVGWTINNYIVGSIGGTLMESTFILMNLITIYRLSIDTKKAAMQDSKSC</sequence>
<keyword evidence="1" id="KW-1133">Transmembrane helix</keyword>
<evidence type="ECO:0000313" key="3">
    <source>
        <dbReference type="Proteomes" id="UP000197092"/>
    </source>
</evidence>
<reference evidence="3" key="1">
    <citation type="submission" date="2016-12" db="EMBL/GenBank/DDBJ databases">
        <title>Comparative genomic analysis reveals the diversity, evolution, and environmental adaptation strategies of the genus Vibrio.</title>
        <authorList>
            <person name="Lin H."/>
            <person name="Wang X."/>
            <person name="Zhang X.-H."/>
        </authorList>
    </citation>
    <scope>NUCLEOTIDE SEQUENCE [LARGE SCALE GENOMIC DNA]</scope>
    <source>
        <strain evidence="3">QT6D1</strain>
    </source>
</reference>
<feature type="transmembrane region" description="Helical" evidence="1">
    <location>
        <begin position="70"/>
        <end position="87"/>
    </location>
</feature>
<evidence type="ECO:0008006" key="4">
    <source>
        <dbReference type="Google" id="ProtNLM"/>
    </source>
</evidence>
<dbReference type="KEGG" id="vsh:BSZ05_18715"/>
<protein>
    <recommendedName>
        <fullName evidence="4">YgjV family protein</fullName>
    </recommendedName>
</protein>
<organism evidence="2 3">
    <name type="scientific">Vibrio mediterranei</name>
    <dbReference type="NCBI Taxonomy" id="689"/>
    <lineage>
        <taxon>Bacteria</taxon>
        <taxon>Pseudomonadati</taxon>
        <taxon>Pseudomonadota</taxon>
        <taxon>Gammaproteobacteria</taxon>
        <taxon>Vibrionales</taxon>
        <taxon>Vibrionaceae</taxon>
        <taxon>Vibrio</taxon>
    </lineage>
</organism>
<dbReference type="Pfam" id="PF10688">
    <property type="entry name" value="Imp-YgjV"/>
    <property type="match status" value="1"/>
</dbReference>
<accession>A0AAN1FJM7</accession>
<gene>
    <name evidence="2" type="ORF">BSZ05_18715</name>
</gene>
<dbReference type="Proteomes" id="UP000197092">
    <property type="component" value="Chromosome 2"/>
</dbReference>
<feature type="transmembrane region" description="Helical" evidence="1">
    <location>
        <begin position="31"/>
        <end position="58"/>
    </location>
</feature>
<evidence type="ECO:0000256" key="1">
    <source>
        <dbReference type="SAM" id="Phobius"/>
    </source>
</evidence>
<keyword evidence="1" id="KW-0472">Membrane</keyword>
<dbReference type="AlphaFoldDB" id="A0AAN1FJM7"/>